<comment type="caution">
    <text evidence="4">The sequence shown here is derived from an EMBL/GenBank/DDBJ whole genome shotgun (WGS) entry which is preliminary data.</text>
</comment>
<dbReference type="Pfam" id="PF05426">
    <property type="entry name" value="Alginate_lyase"/>
    <property type="match status" value="1"/>
</dbReference>
<dbReference type="SUPFAM" id="SSF48230">
    <property type="entry name" value="Chondroitin AC/alginate lyase"/>
    <property type="match status" value="1"/>
</dbReference>
<keyword evidence="1" id="KW-0732">Signal</keyword>
<dbReference type="GO" id="GO:0042597">
    <property type="term" value="C:periplasmic space"/>
    <property type="evidence" value="ECO:0007669"/>
    <property type="project" value="InterPro"/>
</dbReference>
<gene>
    <name evidence="4" type="ORF">ALO40_04818</name>
</gene>
<sequence length="446" mass="49683">MRRAVCRVDRRLGGHAIKAQSPAILLFLRGRVRNPPHRQVHRCHEKRLVSQGENVKNISNILGCVLFLGVMNMAHAEGTAFTHPGMLSKDIDFTQARALIAAKTSPAIDSWNMLQASRYADANYQPNAVPQVVRGNPSWGKDNYAVLFRDAAAAYQLAIRWKISGDSAYADASIKVLDDWSNKLTNIIGTSDKYLASGIYGYQLANAAEIMRSYPKWTGFPRFKDTMLNVFYPMNHEFITRHNGYGEAGLHYWANWDLANLASMMAIGILTDRHDIYQEALTYVKSGPGNGAFRNAMWHVYTDSGLAQVQESGRDQGHSTLDIALIGVICQMAWNQGDDLFGFDNNLVLKASEYVAKYNLGYDVPWTYYTTSDGTVQTEISSASRGSTRPVWTLIYNHYNRVNGLEAKYTKDMMDKFGPEGGAYGANSGGFDQLGYGSLLFNSDVK</sequence>
<protein>
    <submittedName>
        <fullName evidence="4">Putative transmembrane protein</fullName>
    </submittedName>
</protein>
<evidence type="ECO:0000256" key="1">
    <source>
        <dbReference type="ARBA" id="ARBA00022729"/>
    </source>
</evidence>
<name>A0A0Q0CZ22_9PSED</name>
<dbReference type="GO" id="GO:0016829">
    <property type="term" value="F:lyase activity"/>
    <property type="evidence" value="ECO:0007669"/>
    <property type="project" value="UniProtKB-KW"/>
</dbReference>
<evidence type="ECO:0000256" key="2">
    <source>
        <dbReference type="ARBA" id="ARBA00023239"/>
    </source>
</evidence>
<keyword evidence="4" id="KW-0812">Transmembrane</keyword>
<organism evidence="4 5">
    <name type="scientific">Pseudomonas syringae pv. viburni</name>
    <dbReference type="NCBI Taxonomy" id="251703"/>
    <lineage>
        <taxon>Bacteria</taxon>
        <taxon>Pseudomonadati</taxon>
        <taxon>Pseudomonadota</taxon>
        <taxon>Gammaproteobacteria</taxon>
        <taxon>Pseudomonadales</taxon>
        <taxon>Pseudomonadaceae</taxon>
        <taxon>Pseudomonas</taxon>
    </lineage>
</organism>
<accession>A0A0Q0CZ22</accession>
<dbReference type="InterPro" id="IPR008397">
    <property type="entry name" value="Alginate_lyase_dom"/>
</dbReference>
<feature type="domain" description="Alginate lyase" evidence="3">
    <location>
        <begin position="109"/>
        <end position="358"/>
    </location>
</feature>
<dbReference type="AlphaFoldDB" id="A0A0Q0CZ22"/>
<reference evidence="4 5" key="1">
    <citation type="submission" date="2015-09" db="EMBL/GenBank/DDBJ databases">
        <title>Genome announcement of multiple Pseudomonas syringae strains.</title>
        <authorList>
            <person name="Thakur S."/>
            <person name="Wang P.W."/>
            <person name="Gong Y."/>
            <person name="Weir B.S."/>
            <person name="Guttman D.S."/>
        </authorList>
    </citation>
    <scope>NUCLEOTIDE SEQUENCE [LARGE SCALE GENOMIC DNA]</scope>
    <source>
        <strain evidence="4 5">ICMP3963</strain>
    </source>
</reference>
<dbReference type="Proteomes" id="UP000050317">
    <property type="component" value="Unassembled WGS sequence"/>
</dbReference>
<proteinExistence type="predicted"/>
<dbReference type="EMBL" id="LJRR01000247">
    <property type="protein sequence ID" value="KPZ14733.1"/>
    <property type="molecule type" value="Genomic_DNA"/>
</dbReference>
<evidence type="ECO:0000313" key="5">
    <source>
        <dbReference type="Proteomes" id="UP000050317"/>
    </source>
</evidence>
<evidence type="ECO:0000259" key="3">
    <source>
        <dbReference type="Pfam" id="PF05426"/>
    </source>
</evidence>
<keyword evidence="4" id="KW-0472">Membrane</keyword>
<keyword evidence="2" id="KW-0456">Lyase</keyword>
<dbReference type="PATRIC" id="fig|251703.9.peg.1076"/>
<dbReference type="InterPro" id="IPR008929">
    <property type="entry name" value="Chondroitin_lyas"/>
</dbReference>
<dbReference type="Gene3D" id="1.50.10.100">
    <property type="entry name" value="Chondroitin AC/alginate lyase"/>
    <property type="match status" value="1"/>
</dbReference>
<evidence type="ECO:0000313" key="4">
    <source>
        <dbReference type="EMBL" id="KPZ14733.1"/>
    </source>
</evidence>